<dbReference type="KEGG" id="ngr:NAEGRDRAFT_50113"/>
<dbReference type="EMBL" id="GG738876">
    <property type="protein sequence ID" value="EFC42995.1"/>
    <property type="molecule type" value="Genomic_DNA"/>
</dbReference>
<sequence>MMDPETARLKAYFDDYYDQFIDGHMDENFTNTNIDHYISTLFSRMESDKPPLPPATVATECVISIANEKDDSHNCNNKIIIELLSSFYLQTRRDQQEVEICVYFEKTNAEQWQRVFTATATLEKKGRYNMKAFSRKELKKRLKDQPGYKVNQKDKFYLVIGQFKFVLVSKQRDKVPKWHNLIVVSNREVVSSEYSFTNFTNKALIPEFNFAKVNDQLSFH</sequence>
<evidence type="ECO:0000313" key="2">
    <source>
        <dbReference type="Proteomes" id="UP000006671"/>
    </source>
</evidence>
<organism evidence="2">
    <name type="scientific">Naegleria gruberi</name>
    <name type="common">Amoeba</name>
    <dbReference type="NCBI Taxonomy" id="5762"/>
    <lineage>
        <taxon>Eukaryota</taxon>
        <taxon>Discoba</taxon>
        <taxon>Heterolobosea</taxon>
        <taxon>Tetramitia</taxon>
        <taxon>Eutetramitia</taxon>
        <taxon>Vahlkampfiidae</taxon>
        <taxon>Naegleria</taxon>
    </lineage>
</organism>
<accession>D2VJR2</accession>
<dbReference type="GeneID" id="8854515"/>
<gene>
    <name evidence="1" type="ORF">NAEGRDRAFT_50113</name>
</gene>
<dbReference type="RefSeq" id="XP_002675739.1">
    <property type="nucleotide sequence ID" value="XM_002675693.1"/>
</dbReference>
<evidence type="ECO:0000313" key="1">
    <source>
        <dbReference type="EMBL" id="EFC42995.1"/>
    </source>
</evidence>
<dbReference type="AlphaFoldDB" id="D2VJR2"/>
<dbReference type="Proteomes" id="UP000006671">
    <property type="component" value="Unassembled WGS sequence"/>
</dbReference>
<dbReference type="InParanoid" id="D2VJR2"/>
<reference evidence="1 2" key="1">
    <citation type="journal article" date="2010" name="Cell">
        <title>The genome of Naegleria gruberi illuminates early eukaryotic versatility.</title>
        <authorList>
            <person name="Fritz-Laylin L.K."/>
            <person name="Prochnik S.E."/>
            <person name="Ginger M.L."/>
            <person name="Dacks J.B."/>
            <person name="Carpenter M.L."/>
            <person name="Field M.C."/>
            <person name="Kuo A."/>
            <person name="Paredez A."/>
            <person name="Chapman J."/>
            <person name="Pham J."/>
            <person name="Shu S."/>
            <person name="Neupane R."/>
            <person name="Cipriano M."/>
            <person name="Mancuso J."/>
            <person name="Tu H."/>
            <person name="Salamov A."/>
            <person name="Lindquist E."/>
            <person name="Shapiro H."/>
            <person name="Lucas S."/>
            <person name="Grigoriev I.V."/>
            <person name="Cande W.Z."/>
            <person name="Fulton C."/>
            <person name="Rokhsar D.S."/>
            <person name="Dawson S.C."/>
        </authorList>
    </citation>
    <scope>NUCLEOTIDE SEQUENCE [LARGE SCALE GENOMIC DNA]</scope>
    <source>
        <strain evidence="1 2">NEG-M</strain>
    </source>
</reference>
<dbReference type="VEuPathDB" id="AmoebaDB:NAEGRDRAFT_50113"/>
<name>D2VJR2_NAEGR</name>
<protein>
    <submittedName>
        <fullName evidence="1">Predicted protein</fullName>
    </submittedName>
</protein>
<proteinExistence type="predicted"/>
<keyword evidence="2" id="KW-1185">Reference proteome</keyword>